<dbReference type="EMBL" id="FMYO01000002">
    <property type="protein sequence ID" value="SDB96052.1"/>
    <property type="molecule type" value="Genomic_DNA"/>
</dbReference>
<dbReference type="AlphaFoldDB" id="A0A1G6HP88"/>
<gene>
    <name evidence="1" type="ORF">SAMN05421732_102133</name>
</gene>
<proteinExistence type="predicted"/>
<evidence type="ECO:0000313" key="2">
    <source>
        <dbReference type="Proteomes" id="UP000243468"/>
    </source>
</evidence>
<reference evidence="2" key="1">
    <citation type="submission" date="2016-09" db="EMBL/GenBank/DDBJ databases">
        <authorList>
            <person name="Varghese N."/>
            <person name="Submissions S."/>
        </authorList>
    </citation>
    <scope>NUCLEOTIDE SEQUENCE [LARGE SCALE GENOMIC DNA]</scope>
    <source>
        <strain evidence="2">ANC 4667</strain>
    </source>
</reference>
<accession>A0A1G6HP88</accession>
<name>A0A1G6HP88_9GAMM</name>
<protein>
    <submittedName>
        <fullName evidence="1">Uncharacterized protein</fullName>
    </submittedName>
</protein>
<sequence>MDLKSLNNFIMSFDQFPIHWRFDDDSYNQLNQIHLDQIKPMTPQASNFLWNYSSEITKNLIEKKNFNCFREINAEDKTIKKWLFHTGLAFQKDIYVVWQPDIAVSTNWKIFVKFFDDFYYSSDEISIFDNSLNWGLYIHHRRVVFGSNIHDEYPI</sequence>
<evidence type="ECO:0000313" key="1">
    <source>
        <dbReference type="EMBL" id="SDB96052.1"/>
    </source>
</evidence>
<organism evidence="1 2">
    <name type="scientific">Acinetobacter kookii</name>
    <dbReference type="NCBI Taxonomy" id="1226327"/>
    <lineage>
        <taxon>Bacteria</taxon>
        <taxon>Pseudomonadati</taxon>
        <taxon>Pseudomonadota</taxon>
        <taxon>Gammaproteobacteria</taxon>
        <taxon>Moraxellales</taxon>
        <taxon>Moraxellaceae</taxon>
        <taxon>Acinetobacter</taxon>
    </lineage>
</organism>
<keyword evidence="2" id="KW-1185">Reference proteome</keyword>
<dbReference type="Proteomes" id="UP000243468">
    <property type="component" value="Unassembled WGS sequence"/>
</dbReference>